<sequence length="109" mass="13025">MVFQMFIIIIFRYFARRSWIFILGDAFDTCINQSSYCKNCCWLFGSCATHSAVYCQELDASRTLHWIHCVSCYHLGITRIHQSTDPSICYSLHWYKHPYQVFLFPLFFN</sequence>
<name>A0AAV0NDY1_9ROSI</name>
<protein>
    <recommendedName>
        <fullName evidence="4">Secreted protein</fullName>
    </recommendedName>
</protein>
<evidence type="ECO:0008006" key="4">
    <source>
        <dbReference type="Google" id="ProtNLM"/>
    </source>
</evidence>
<gene>
    <name evidence="2" type="ORF">LITE_LOCUS32857</name>
</gene>
<reference evidence="2" key="1">
    <citation type="submission" date="2022-08" db="EMBL/GenBank/DDBJ databases">
        <authorList>
            <person name="Gutierrez-Valencia J."/>
        </authorList>
    </citation>
    <scope>NUCLEOTIDE SEQUENCE</scope>
</reference>
<dbReference type="AlphaFoldDB" id="A0AAV0NDY1"/>
<accession>A0AAV0NDY1</accession>
<feature type="signal peptide" evidence="1">
    <location>
        <begin position="1"/>
        <end position="20"/>
    </location>
</feature>
<evidence type="ECO:0000256" key="1">
    <source>
        <dbReference type="SAM" id="SignalP"/>
    </source>
</evidence>
<proteinExistence type="predicted"/>
<keyword evidence="3" id="KW-1185">Reference proteome</keyword>
<organism evidence="2 3">
    <name type="scientific">Linum tenue</name>
    <dbReference type="NCBI Taxonomy" id="586396"/>
    <lineage>
        <taxon>Eukaryota</taxon>
        <taxon>Viridiplantae</taxon>
        <taxon>Streptophyta</taxon>
        <taxon>Embryophyta</taxon>
        <taxon>Tracheophyta</taxon>
        <taxon>Spermatophyta</taxon>
        <taxon>Magnoliopsida</taxon>
        <taxon>eudicotyledons</taxon>
        <taxon>Gunneridae</taxon>
        <taxon>Pentapetalae</taxon>
        <taxon>rosids</taxon>
        <taxon>fabids</taxon>
        <taxon>Malpighiales</taxon>
        <taxon>Linaceae</taxon>
        <taxon>Linum</taxon>
    </lineage>
</organism>
<feature type="chain" id="PRO_5043784986" description="Secreted protein" evidence="1">
    <location>
        <begin position="21"/>
        <end position="109"/>
    </location>
</feature>
<comment type="caution">
    <text evidence="2">The sequence shown here is derived from an EMBL/GenBank/DDBJ whole genome shotgun (WGS) entry which is preliminary data.</text>
</comment>
<keyword evidence="1" id="KW-0732">Signal</keyword>
<evidence type="ECO:0000313" key="2">
    <source>
        <dbReference type="EMBL" id="CAI0456695.1"/>
    </source>
</evidence>
<dbReference type="Proteomes" id="UP001154282">
    <property type="component" value="Unassembled WGS sequence"/>
</dbReference>
<dbReference type="EMBL" id="CAMGYJ010000008">
    <property type="protein sequence ID" value="CAI0456695.1"/>
    <property type="molecule type" value="Genomic_DNA"/>
</dbReference>
<evidence type="ECO:0000313" key="3">
    <source>
        <dbReference type="Proteomes" id="UP001154282"/>
    </source>
</evidence>